<feature type="domain" description="Porin" evidence="11">
    <location>
        <begin position="7"/>
        <end position="364"/>
    </location>
</feature>
<keyword evidence="15" id="KW-1185">Reference proteome</keyword>
<keyword evidence="6" id="KW-0406">Ion transport</keyword>
<keyword evidence="8" id="KW-0472">Membrane</keyword>
<dbReference type="Pfam" id="PF13609">
    <property type="entry name" value="Porin_4"/>
    <property type="match status" value="1"/>
</dbReference>
<evidence type="ECO:0000256" key="8">
    <source>
        <dbReference type="ARBA" id="ARBA00023136"/>
    </source>
</evidence>
<dbReference type="GO" id="GO:0009279">
    <property type="term" value="C:cell outer membrane"/>
    <property type="evidence" value="ECO:0007669"/>
    <property type="project" value="UniProtKB-SubCell"/>
</dbReference>
<evidence type="ECO:0000256" key="6">
    <source>
        <dbReference type="ARBA" id="ARBA00023065"/>
    </source>
</evidence>
<evidence type="ECO:0000256" key="5">
    <source>
        <dbReference type="ARBA" id="ARBA00022729"/>
    </source>
</evidence>
<dbReference type="InterPro" id="IPR023614">
    <property type="entry name" value="Porin_dom_sf"/>
</dbReference>
<protein>
    <submittedName>
        <fullName evidence="12 13">Porin</fullName>
    </submittedName>
</protein>
<feature type="chain" id="PRO_5016821853" evidence="10">
    <location>
        <begin position="20"/>
        <end position="395"/>
    </location>
</feature>
<comment type="subcellular location">
    <subcellularLocation>
        <location evidence="1">Cell outer membrane</location>
        <topology evidence="1">Multi-pass membrane protein</topology>
    </subcellularLocation>
</comment>
<keyword evidence="7" id="KW-0626">Porin</keyword>
<evidence type="ECO:0000256" key="7">
    <source>
        <dbReference type="ARBA" id="ARBA00023114"/>
    </source>
</evidence>
<evidence type="ECO:0000259" key="11">
    <source>
        <dbReference type="Pfam" id="PF13609"/>
    </source>
</evidence>
<dbReference type="GO" id="GO:0006811">
    <property type="term" value="P:monoatomic ion transport"/>
    <property type="evidence" value="ECO:0007669"/>
    <property type="project" value="UniProtKB-KW"/>
</dbReference>
<evidence type="ECO:0000256" key="3">
    <source>
        <dbReference type="ARBA" id="ARBA00022452"/>
    </source>
</evidence>
<keyword evidence="2" id="KW-0813">Transport</keyword>
<evidence type="ECO:0000256" key="4">
    <source>
        <dbReference type="ARBA" id="ARBA00022692"/>
    </source>
</evidence>
<evidence type="ECO:0000256" key="2">
    <source>
        <dbReference type="ARBA" id="ARBA00022448"/>
    </source>
</evidence>
<organism evidence="12 14">
    <name type="scientific">Avibacterium gallinarum</name>
    <name type="common">Pasteurella gallinarum</name>
    <dbReference type="NCBI Taxonomy" id="755"/>
    <lineage>
        <taxon>Bacteria</taxon>
        <taxon>Pseudomonadati</taxon>
        <taxon>Pseudomonadota</taxon>
        <taxon>Gammaproteobacteria</taxon>
        <taxon>Pasteurellales</taxon>
        <taxon>Pasteurellaceae</taxon>
        <taxon>Avibacterium</taxon>
    </lineage>
</organism>
<dbReference type="SUPFAM" id="SSF56935">
    <property type="entry name" value="Porins"/>
    <property type="match status" value="1"/>
</dbReference>
<evidence type="ECO:0000313" key="12">
    <source>
        <dbReference type="EMBL" id="SUB25985.1"/>
    </source>
</evidence>
<dbReference type="AlphaFoldDB" id="A0A379AUK0"/>
<evidence type="ECO:0000313" key="14">
    <source>
        <dbReference type="Proteomes" id="UP000255113"/>
    </source>
</evidence>
<name>A0A379AUK0_AVIGA</name>
<dbReference type="PANTHER" id="PTHR34501">
    <property type="entry name" value="PROTEIN YDDL-RELATED"/>
    <property type="match status" value="1"/>
</dbReference>
<dbReference type="EMBL" id="SNXJ01000009">
    <property type="protein sequence ID" value="TDP27746.1"/>
    <property type="molecule type" value="Genomic_DNA"/>
</dbReference>
<dbReference type="RefSeq" id="WP_103852774.1">
    <property type="nucleotide sequence ID" value="NZ_PQVJ01000004.1"/>
</dbReference>
<proteinExistence type="predicted"/>
<dbReference type="Proteomes" id="UP000255113">
    <property type="component" value="Unassembled WGS sequence"/>
</dbReference>
<keyword evidence="3" id="KW-1134">Transmembrane beta strand</keyword>
<dbReference type="CDD" id="cd00342">
    <property type="entry name" value="gram_neg_porins"/>
    <property type="match status" value="1"/>
</dbReference>
<feature type="signal peptide" evidence="10">
    <location>
        <begin position="1"/>
        <end position="19"/>
    </location>
</feature>
<evidence type="ECO:0000256" key="1">
    <source>
        <dbReference type="ARBA" id="ARBA00004571"/>
    </source>
</evidence>
<evidence type="ECO:0000313" key="13">
    <source>
        <dbReference type="EMBL" id="TDP27746.1"/>
    </source>
</evidence>
<keyword evidence="4" id="KW-0812">Transmembrane</keyword>
<reference evidence="13 15" key="2">
    <citation type="submission" date="2019-03" db="EMBL/GenBank/DDBJ databases">
        <title>Genomic Encyclopedia of Type Strains, Phase IV (KMG-IV): sequencing the most valuable type-strain genomes for metagenomic binning, comparative biology and taxonomic classification.</title>
        <authorList>
            <person name="Goeker M."/>
        </authorList>
    </citation>
    <scope>NUCLEOTIDE SEQUENCE [LARGE SCALE GENOMIC DNA]</scope>
    <source>
        <strain evidence="13 15">DSM 17481</strain>
    </source>
</reference>
<sequence>MKKTLLALAVAAVATSASAATVYNNDGTQVDVGGRFDVALGKFNDDERADLRNVGSRLEFKAQHDLGEGVKVIGYTRLRFNDGGDKWDTGSSFNNIKTNKLWLALQKDEVGRVSFGKQDTTGDAVEINDHSYLFGGSNNLFTGGDKVVSFRSADFQLAEGQTLGFGADYTFGQAKKQNEASDLKYAYGTSAFYAGQFADVGVNLNAGYTVEVYDNGRAANQNANPPVQAKKTTGTGRKVQSWRVASQFAYGPVTLGAEYGQSYYKDHQTQDKEGTGRFLEVAAKYQYLDNASVYAAWERNQYKGHKAKLSFDKGDANFLRSVVGTLSVAQNQKLTENVYLVGADYAFNKNVVAYVEYAHSRVKGTGSIEGDDVKVTGKTKRAKDNRYAVGLRVYF</sequence>
<accession>A0A379AUK0</accession>
<dbReference type="GO" id="GO:0015288">
    <property type="term" value="F:porin activity"/>
    <property type="evidence" value="ECO:0007669"/>
    <property type="project" value="UniProtKB-KW"/>
</dbReference>
<keyword evidence="9" id="KW-0998">Cell outer membrane</keyword>
<dbReference type="EMBL" id="UGSQ01000003">
    <property type="protein sequence ID" value="SUB25985.1"/>
    <property type="molecule type" value="Genomic_DNA"/>
</dbReference>
<dbReference type="GO" id="GO:0046930">
    <property type="term" value="C:pore complex"/>
    <property type="evidence" value="ECO:0007669"/>
    <property type="project" value="UniProtKB-KW"/>
</dbReference>
<evidence type="ECO:0000256" key="10">
    <source>
        <dbReference type="SAM" id="SignalP"/>
    </source>
</evidence>
<dbReference type="Proteomes" id="UP000294683">
    <property type="component" value="Unassembled WGS sequence"/>
</dbReference>
<dbReference type="InterPro" id="IPR033900">
    <property type="entry name" value="Gram_neg_porin_domain"/>
</dbReference>
<keyword evidence="5 10" id="KW-0732">Signal</keyword>
<evidence type="ECO:0000313" key="15">
    <source>
        <dbReference type="Proteomes" id="UP000294683"/>
    </source>
</evidence>
<dbReference type="InterPro" id="IPR050298">
    <property type="entry name" value="Gram-neg_bact_OMP"/>
</dbReference>
<dbReference type="PANTHER" id="PTHR34501:SF2">
    <property type="entry name" value="OUTER MEMBRANE PORIN F-RELATED"/>
    <property type="match status" value="1"/>
</dbReference>
<gene>
    <name evidence="12" type="primary">ompH_3</name>
    <name evidence="13" type="ORF">EV689_1093</name>
    <name evidence="12" type="ORF">NCTC11188_00314</name>
</gene>
<reference evidence="12 14" key="1">
    <citation type="submission" date="2018-06" db="EMBL/GenBank/DDBJ databases">
        <authorList>
            <consortium name="Pathogen Informatics"/>
            <person name="Doyle S."/>
        </authorList>
    </citation>
    <scope>NUCLEOTIDE SEQUENCE [LARGE SCALE GENOMIC DNA]</scope>
    <source>
        <strain evidence="12 14">NCTC11188</strain>
    </source>
</reference>
<evidence type="ECO:0000256" key="9">
    <source>
        <dbReference type="ARBA" id="ARBA00023237"/>
    </source>
</evidence>
<dbReference type="Gene3D" id="2.40.160.10">
    <property type="entry name" value="Porin"/>
    <property type="match status" value="1"/>
</dbReference>